<feature type="region of interest" description="Disordered" evidence="1">
    <location>
        <begin position="31"/>
        <end position="85"/>
    </location>
</feature>
<evidence type="ECO:0000313" key="3">
    <source>
        <dbReference type="Proteomes" id="UP000325313"/>
    </source>
</evidence>
<gene>
    <name evidence="2" type="ORF">PGTUg99_026325</name>
</gene>
<accession>A0A5B0R8S0</accession>
<reference evidence="2 3" key="1">
    <citation type="submission" date="2019-05" db="EMBL/GenBank/DDBJ databases">
        <title>Emergence of the Ug99 lineage of the wheat stem rust pathogen through somatic hybridization.</title>
        <authorList>
            <person name="Li F."/>
            <person name="Upadhyaya N.M."/>
            <person name="Sperschneider J."/>
            <person name="Matny O."/>
            <person name="Nguyen-Phuc H."/>
            <person name="Mago R."/>
            <person name="Raley C."/>
            <person name="Miller M.E."/>
            <person name="Silverstein K.A.T."/>
            <person name="Henningsen E."/>
            <person name="Hirsch C.D."/>
            <person name="Visser B."/>
            <person name="Pretorius Z.A."/>
            <person name="Steffenson B.J."/>
            <person name="Schwessinger B."/>
            <person name="Dodds P.N."/>
            <person name="Figueroa M."/>
        </authorList>
    </citation>
    <scope>NUCLEOTIDE SEQUENCE [LARGE SCALE GENOMIC DNA]</scope>
    <source>
        <strain evidence="2 3">Ug99</strain>
    </source>
</reference>
<protein>
    <submittedName>
        <fullName evidence="2">Uncharacterized protein</fullName>
    </submittedName>
</protein>
<comment type="caution">
    <text evidence="2">The sequence shown here is derived from an EMBL/GenBank/DDBJ whole genome shotgun (WGS) entry which is preliminary data.</text>
</comment>
<evidence type="ECO:0000313" key="2">
    <source>
        <dbReference type="EMBL" id="KAA1122086.1"/>
    </source>
</evidence>
<proteinExistence type="predicted"/>
<name>A0A5B0R8S0_PUCGR</name>
<organism evidence="2 3">
    <name type="scientific">Puccinia graminis f. sp. tritici</name>
    <dbReference type="NCBI Taxonomy" id="56615"/>
    <lineage>
        <taxon>Eukaryota</taxon>
        <taxon>Fungi</taxon>
        <taxon>Dikarya</taxon>
        <taxon>Basidiomycota</taxon>
        <taxon>Pucciniomycotina</taxon>
        <taxon>Pucciniomycetes</taxon>
        <taxon>Pucciniales</taxon>
        <taxon>Pucciniaceae</taxon>
        <taxon>Puccinia</taxon>
    </lineage>
</organism>
<dbReference type="EMBL" id="VDEP01000236">
    <property type="protein sequence ID" value="KAA1122086.1"/>
    <property type="molecule type" value="Genomic_DNA"/>
</dbReference>
<dbReference type="AlphaFoldDB" id="A0A5B0R8S0"/>
<dbReference type="Proteomes" id="UP000325313">
    <property type="component" value="Unassembled WGS sequence"/>
</dbReference>
<sequence length="85" mass="9485">MRQGTQASSSNQTTLRVPACRALHRATGYNEGSRAADGFMSSPKNQKKVQVRREESKPAQRGCEKERLDPEAGRPGELRSIRADW</sequence>
<feature type="compositionally biased region" description="Basic and acidic residues" evidence="1">
    <location>
        <begin position="51"/>
        <end position="85"/>
    </location>
</feature>
<evidence type="ECO:0000256" key="1">
    <source>
        <dbReference type="SAM" id="MobiDB-lite"/>
    </source>
</evidence>